<dbReference type="EMBL" id="CP030239">
    <property type="protein sequence ID" value="AWX93872.1"/>
    <property type="molecule type" value="Genomic_DNA"/>
</dbReference>
<feature type="coiled-coil region" evidence="1">
    <location>
        <begin position="1"/>
        <end position="42"/>
    </location>
</feature>
<evidence type="ECO:0000313" key="3">
    <source>
        <dbReference type="Proteomes" id="UP000249922"/>
    </source>
</evidence>
<sequence length="157" mass="17012">MSKLQAQVDAAKAEAEAKKRALAEAEAERARLEGELLNSAQTIALPDQARRTFHAAKHASTHRSSLVGEARLETMARATGAGAGDAWFWWQAGRGEGDGYNIMLPVAPSWVSNLQVEDAADTVLLSKVRLLGAALRRPCRAARRNARNRPLDIGYVP</sequence>
<name>A0ABM6WT99_9RHOB</name>
<protein>
    <submittedName>
        <fullName evidence="2">Uncharacterized protein</fullName>
    </submittedName>
</protein>
<dbReference type="RefSeq" id="WP_112888295.1">
    <property type="nucleotide sequence ID" value="NZ_CP030239.1"/>
</dbReference>
<organism evidence="2 3">
    <name type="scientific">Paracoccus mutanolyticus</name>
    <dbReference type="NCBI Taxonomy" id="1499308"/>
    <lineage>
        <taxon>Bacteria</taxon>
        <taxon>Pseudomonadati</taxon>
        <taxon>Pseudomonadota</taxon>
        <taxon>Alphaproteobacteria</taxon>
        <taxon>Rhodobacterales</taxon>
        <taxon>Paracoccaceae</taxon>
        <taxon>Paracoccus</taxon>
    </lineage>
</organism>
<dbReference type="Proteomes" id="UP000249922">
    <property type="component" value="Chromosome"/>
</dbReference>
<keyword evidence="3" id="KW-1185">Reference proteome</keyword>
<keyword evidence="1" id="KW-0175">Coiled coil</keyword>
<evidence type="ECO:0000256" key="1">
    <source>
        <dbReference type="SAM" id="Coils"/>
    </source>
</evidence>
<accession>A0ABM6WT99</accession>
<proteinExistence type="predicted"/>
<gene>
    <name evidence="2" type="ORF">DPM13_14860</name>
</gene>
<evidence type="ECO:0000313" key="2">
    <source>
        <dbReference type="EMBL" id="AWX93872.1"/>
    </source>
</evidence>
<reference evidence="2 3" key="1">
    <citation type="submission" date="2018-06" db="EMBL/GenBank/DDBJ databases">
        <title>Complete genome sequence of Paracoccus mutanolyticus strain RSP-02 isolated from cellulosic waste.</title>
        <authorList>
            <person name="Amrutha R.N."/>
            <person name="Shrivastav A."/>
            <person name="Buddana S.K."/>
            <person name="Deshpande U."/>
            <person name="Prakasham R.S."/>
        </authorList>
    </citation>
    <scope>NUCLEOTIDE SEQUENCE [LARGE SCALE GENOMIC DNA]</scope>
    <source>
        <strain evidence="2 3">RSP-02</strain>
    </source>
</reference>